<name>A0A643CKU1_BALPH</name>
<reference evidence="2 3" key="1">
    <citation type="journal article" date="2019" name="PLoS ONE">
        <title>Genomic analyses reveal an absence of contemporary introgressive admixture between fin whales and blue whales, despite known hybrids.</title>
        <authorList>
            <person name="Westbury M.V."/>
            <person name="Petersen B."/>
            <person name="Lorenzen E.D."/>
        </authorList>
    </citation>
    <scope>NUCLEOTIDE SEQUENCE [LARGE SCALE GENOMIC DNA]</scope>
    <source>
        <strain evidence="2">FinWhale-01</strain>
    </source>
</reference>
<comment type="caution">
    <text evidence="2">The sequence shown here is derived from an EMBL/GenBank/DDBJ whole genome shotgun (WGS) entry which is preliminary data.</text>
</comment>
<feature type="region of interest" description="Disordered" evidence="1">
    <location>
        <begin position="63"/>
        <end position="106"/>
    </location>
</feature>
<protein>
    <submittedName>
        <fullName evidence="2">Uncharacterized protein</fullName>
    </submittedName>
</protein>
<sequence>MNEKLYPHQSGTLSLFSCFSYLMHKQVVLKGNTGAATGAIFRVLQGGPRSLYIGSRGKLSRFPSDPTIAHVTPPRAQLTSGPRPWAGTVRGSPPSRGAQRARGTPW</sequence>
<evidence type="ECO:0000313" key="3">
    <source>
        <dbReference type="Proteomes" id="UP000437017"/>
    </source>
</evidence>
<evidence type="ECO:0000313" key="2">
    <source>
        <dbReference type="EMBL" id="KAB0407601.1"/>
    </source>
</evidence>
<evidence type="ECO:0000256" key="1">
    <source>
        <dbReference type="SAM" id="MobiDB-lite"/>
    </source>
</evidence>
<organism evidence="2 3">
    <name type="scientific">Balaenoptera physalus</name>
    <name type="common">Fin whale</name>
    <name type="synonym">Balaena physalus</name>
    <dbReference type="NCBI Taxonomy" id="9770"/>
    <lineage>
        <taxon>Eukaryota</taxon>
        <taxon>Metazoa</taxon>
        <taxon>Chordata</taxon>
        <taxon>Craniata</taxon>
        <taxon>Vertebrata</taxon>
        <taxon>Euteleostomi</taxon>
        <taxon>Mammalia</taxon>
        <taxon>Eutheria</taxon>
        <taxon>Laurasiatheria</taxon>
        <taxon>Artiodactyla</taxon>
        <taxon>Whippomorpha</taxon>
        <taxon>Cetacea</taxon>
        <taxon>Mysticeti</taxon>
        <taxon>Balaenopteridae</taxon>
        <taxon>Balaenoptera</taxon>
    </lineage>
</organism>
<proteinExistence type="predicted"/>
<keyword evidence="3" id="KW-1185">Reference proteome</keyword>
<feature type="non-terminal residue" evidence="2">
    <location>
        <position position="106"/>
    </location>
</feature>
<gene>
    <name evidence="2" type="ORF">E2I00_017145</name>
</gene>
<dbReference type="AlphaFoldDB" id="A0A643CKU1"/>
<dbReference type="EMBL" id="SGJD01000019">
    <property type="protein sequence ID" value="KAB0407601.1"/>
    <property type="molecule type" value="Genomic_DNA"/>
</dbReference>
<dbReference type="Proteomes" id="UP000437017">
    <property type="component" value="Unassembled WGS sequence"/>
</dbReference>
<accession>A0A643CKU1</accession>
<dbReference type="PROSITE" id="PS51257">
    <property type="entry name" value="PROKAR_LIPOPROTEIN"/>
    <property type="match status" value="1"/>
</dbReference>